<keyword evidence="1" id="KW-0479">Metal-binding</keyword>
<dbReference type="PANTHER" id="PTHR47424:SF3">
    <property type="entry name" value="REGULATORY PROTEIN GAL4"/>
    <property type="match status" value="1"/>
</dbReference>
<dbReference type="InterPro" id="IPR001138">
    <property type="entry name" value="Zn2Cys6_DnaBD"/>
</dbReference>
<dbReference type="GO" id="GO:0000435">
    <property type="term" value="P:positive regulation of transcription from RNA polymerase II promoter by galactose"/>
    <property type="evidence" value="ECO:0007669"/>
    <property type="project" value="TreeGrafter"/>
</dbReference>
<dbReference type="Proteomes" id="UP001358417">
    <property type="component" value="Unassembled WGS sequence"/>
</dbReference>
<evidence type="ECO:0000256" key="2">
    <source>
        <dbReference type="ARBA" id="ARBA00023015"/>
    </source>
</evidence>
<dbReference type="PROSITE" id="PS00463">
    <property type="entry name" value="ZN2_CY6_FUNGAL_1"/>
    <property type="match status" value="1"/>
</dbReference>
<feature type="domain" description="Zn(2)-C6 fungal-type" evidence="7">
    <location>
        <begin position="60"/>
        <end position="92"/>
    </location>
</feature>
<evidence type="ECO:0000259" key="7">
    <source>
        <dbReference type="PROSITE" id="PS50048"/>
    </source>
</evidence>
<dbReference type="PANTHER" id="PTHR47424">
    <property type="entry name" value="REGULATORY PROTEIN GAL4"/>
    <property type="match status" value="1"/>
</dbReference>
<dbReference type="GO" id="GO:0008270">
    <property type="term" value="F:zinc ion binding"/>
    <property type="evidence" value="ECO:0007669"/>
    <property type="project" value="InterPro"/>
</dbReference>
<dbReference type="GO" id="GO:0005634">
    <property type="term" value="C:nucleus"/>
    <property type="evidence" value="ECO:0007669"/>
    <property type="project" value="TreeGrafter"/>
</dbReference>
<gene>
    <name evidence="8" type="ORF">LTR84_012990</name>
</gene>
<keyword evidence="2" id="KW-0805">Transcription regulation</keyword>
<evidence type="ECO:0000313" key="8">
    <source>
        <dbReference type="EMBL" id="KAK5055240.1"/>
    </source>
</evidence>
<dbReference type="PROSITE" id="PS50048">
    <property type="entry name" value="ZN2_CY6_FUNGAL_2"/>
    <property type="match status" value="1"/>
</dbReference>
<dbReference type="SMART" id="SM00066">
    <property type="entry name" value="GAL4"/>
    <property type="match status" value="1"/>
</dbReference>
<accession>A0AAV9NG28</accession>
<evidence type="ECO:0000256" key="6">
    <source>
        <dbReference type="SAM" id="MobiDB-lite"/>
    </source>
</evidence>
<evidence type="ECO:0000256" key="1">
    <source>
        <dbReference type="ARBA" id="ARBA00022723"/>
    </source>
</evidence>
<dbReference type="InterPro" id="IPR036864">
    <property type="entry name" value="Zn2-C6_fun-type_DNA-bd_sf"/>
</dbReference>
<dbReference type="GO" id="GO:0000978">
    <property type="term" value="F:RNA polymerase II cis-regulatory region sequence-specific DNA binding"/>
    <property type="evidence" value="ECO:0007669"/>
    <property type="project" value="TreeGrafter"/>
</dbReference>
<reference evidence="8 9" key="1">
    <citation type="submission" date="2023-08" db="EMBL/GenBank/DDBJ databases">
        <title>Black Yeasts Isolated from many extreme environments.</title>
        <authorList>
            <person name="Coleine C."/>
            <person name="Stajich J.E."/>
            <person name="Selbmann L."/>
        </authorList>
    </citation>
    <scope>NUCLEOTIDE SEQUENCE [LARGE SCALE GENOMIC DNA]</scope>
    <source>
        <strain evidence="8 9">CCFEE 5792</strain>
    </source>
</reference>
<evidence type="ECO:0000256" key="3">
    <source>
        <dbReference type="ARBA" id="ARBA00023125"/>
    </source>
</evidence>
<dbReference type="Pfam" id="PF00172">
    <property type="entry name" value="Zn_clus"/>
    <property type="match status" value="1"/>
</dbReference>
<protein>
    <recommendedName>
        <fullName evidence="7">Zn(2)-C6 fungal-type domain-containing protein</fullName>
    </recommendedName>
</protein>
<dbReference type="Gene3D" id="4.10.240.10">
    <property type="entry name" value="Zn(2)-C6 fungal-type DNA-binding domain"/>
    <property type="match status" value="1"/>
</dbReference>
<dbReference type="AlphaFoldDB" id="A0AAV9NG28"/>
<evidence type="ECO:0000313" key="9">
    <source>
        <dbReference type="Proteomes" id="UP001358417"/>
    </source>
</evidence>
<keyword evidence="4" id="KW-0804">Transcription</keyword>
<dbReference type="GO" id="GO:0000981">
    <property type="term" value="F:DNA-binding transcription factor activity, RNA polymerase II-specific"/>
    <property type="evidence" value="ECO:0007669"/>
    <property type="project" value="InterPro"/>
</dbReference>
<feature type="region of interest" description="Disordered" evidence="6">
    <location>
        <begin position="37"/>
        <end position="56"/>
    </location>
</feature>
<keyword evidence="9" id="KW-1185">Reference proteome</keyword>
<dbReference type="RefSeq" id="XP_064707671.1">
    <property type="nucleotide sequence ID" value="XM_064856495.1"/>
</dbReference>
<comment type="caution">
    <text evidence="8">The sequence shown here is derived from an EMBL/GenBank/DDBJ whole genome shotgun (WGS) entry which is preliminary data.</text>
</comment>
<name>A0AAV9NG28_9EURO</name>
<keyword evidence="3" id="KW-0238">DNA-binding</keyword>
<dbReference type="EMBL" id="JAVRRD010000009">
    <property type="protein sequence ID" value="KAK5055240.1"/>
    <property type="molecule type" value="Genomic_DNA"/>
</dbReference>
<evidence type="ECO:0000256" key="4">
    <source>
        <dbReference type="ARBA" id="ARBA00023163"/>
    </source>
</evidence>
<dbReference type="GeneID" id="89981126"/>
<keyword evidence="5" id="KW-0539">Nucleus</keyword>
<sequence>MPPQASQDGFSMNLNTAPNRENSANYSIVLDGTSIAVSPEGSSPTYSGPPRPKRRKVRLACRTCRRRKTRCDGTLPICQACISRRVGSTCVYVNVADDPQSDNDAQHDKSQSKAVPSALSRTAMVPQRYASRDGDLHSESPITRPRSGTIATGRDSVSTHIDRDDSFAMGADALATVTSNAVEDGLVYRGSSTIAFLRSFTHGTSELTRQADPNATNGNGDHLQTDQLIPMKPLPIMERDPSAFLLPPRWSADEYVQCFWEFVHPLFPVLHKTSFMDKYSRLWTSEGREPGGDVSDVNENIFISTLNLVFAIGCQFSASVPAQNKVSLAEDFYQRSRKVFVYDIFDSTSVSLVQMLLVSGVYLQSTRYASRCWNVVGLAIRTAQSLGLHIDVTKYRPENQLNKEMARRIWHTCFVLDKLLSMTFGRPTMITNNWDVPMPSLIDDEYLRTSGVGQQPPGIPSRIGLLVSSSHLFVILDEILASLYSENLRNNLNELLQDDKRVQEMILGVLVLNRRLESFVDTVPEYIRECLSTNRVPREQITSVQIQEQVLFCRFQYTRVLLLRPILLLATKRRITIDPVSLKPASLDVELVRSCCNLCVRTAQTLIECLHHHLNTTYRSSGWHTVYFAFAAASIILVGLTCPIVDEDLIRPSFEINWHRALGIMDHYKQQIQSAPRAIQTLKSLRAQTIGSVPNVPPINVPTSEYQEPPAAQEDWSQFNPFGTDFIDDTWFSQHITNMDWLELC</sequence>
<dbReference type="SUPFAM" id="SSF57701">
    <property type="entry name" value="Zn2/Cys6 DNA-binding domain"/>
    <property type="match status" value="1"/>
</dbReference>
<dbReference type="CDD" id="cd12148">
    <property type="entry name" value="fungal_TF_MHR"/>
    <property type="match status" value="1"/>
</dbReference>
<proteinExistence type="predicted"/>
<evidence type="ECO:0000256" key="5">
    <source>
        <dbReference type="ARBA" id="ARBA00023242"/>
    </source>
</evidence>
<dbReference type="SMART" id="SM00906">
    <property type="entry name" value="Fungal_trans"/>
    <property type="match status" value="1"/>
</dbReference>
<dbReference type="GO" id="GO:0006351">
    <property type="term" value="P:DNA-templated transcription"/>
    <property type="evidence" value="ECO:0007669"/>
    <property type="project" value="InterPro"/>
</dbReference>
<organism evidence="8 9">
    <name type="scientific">Exophiala bonariae</name>
    <dbReference type="NCBI Taxonomy" id="1690606"/>
    <lineage>
        <taxon>Eukaryota</taxon>
        <taxon>Fungi</taxon>
        <taxon>Dikarya</taxon>
        <taxon>Ascomycota</taxon>
        <taxon>Pezizomycotina</taxon>
        <taxon>Eurotiomycetes</taxon>
        <taxon>Chaetothyriomycetidae</taxon>
        <taxon>Chaetothyriales</taxon>
        <taxon>Herpotrichiellaceae</taxon>
        <taxon>Exophiala</taxon>
    </lineage>
</organism>
<dbReference type="InterPro" id="IPR007219">
    <property type="entry name" value="XnlR_reg_dom"/>
</dbReference>
<dbReference type="InterPro" id="IPR051127">
    <property type="entry name" value="Fungal_SecMet_Regulators"/>
</dbReference>
<dbReference type="Pfam" id="PF04082">
    <property type="entry name" value="Fungal_trans"/>
    <property type="match status" value="1"/>
</dbReference>
<feature type="region of interest" description="Disordered" evidence="6">
    <location>
        <begin position="100"/>
        <end position="156"/>
    </location>
</feature>